<dbReference type="InterPro" id="IPR036279">
    <property type="entry name" value="5-3_exonuclease_C_sf"/>
</dbReference>
<dbReference type="PRINTS" id="PR00853">
    <property type="entry name" value="XPGRADSUPER"/>
</dbReference>
<evidence type="ECO:0000256" key="5">
    <source>
        <dbReference type="ARBA" id="ARBA00022759"/>
    </source>
</evidence>
<evidence type="ECO:0000256" key="13">
    <source>
        <dbReference type="ARBA" id="ARBA00034726"/>
    </source>
</evidence>
<dbReference type="PANTHER" id="PTHR11081:SF9">
    <property type="entry name" value="FLAP ENDONUCLEASE 1"/>
    <property type="match status" value="1"/>
</dbReference>
<dbReference type="PANTHER" id="PTHR11081">
    <property type="entry name" value="FLAP ENDONUCLEASE FAMILY MEMBER"/>
    <property type="match status" value="1"/>
</dbReference>
<evidence type="ECO:0000256" key="1">
    <source>
        <dbReference type="ARBA" id="ARBA00022553"/>
    </source>
</evidence>
<dbReference type="FunFam" id="1.10.150.20:FF:000009">
    <property type="entry name" value="Flap endonuclease 1"/>
    <property type="match status" value="1"/>
</dbReference>
<keyword evidence="3 15" id="KW-0540">Nuclease</keyword>
<evidence type="ECO:0000313" key="19">
    <source>
        <dbReference type="Proteomes" id="UP000323506"/>
    </source>
</evidence>
<keyword evidence="5 15" id="KW-0255">Endonuclease</keyword>
<keyword evidence="2 15" id="KW-0235">DNA replication</keyword>
<evidence type="ECO:0000256" key="7">
    <source>
        <dbReference type="ARBA" id="ARBA00022801"/>
    </source>
</evidence>
<dbReference type="AlphaFoldDB" id="A0A5D2DZM1"/>
<dbReference type="Gene3D" id="3.40.50.1010">
    <property type="entry name" value="5'-nuclease"/>
    <property type="match status" value="1"/>
</dbReference>
<dbReference type="Pfam" id="PF00752">
    <property type="entry name" value="XPG_N"/>
    <property type="match status" value="1"/>
</dbReference>
<dbReference type="InterPro" id="IPR006086">
    <property type="entry name" value="XPG-I_dom"/>
</dbReference>
<keyword evidence="19" id="KW-1185">Reference proteome</keyword>
<dbReference type="GO" id="GO:0017108">
    <property type="term" value="F:5'-flap endonuclease activity"/>
    <property type="evidence" value="ECO:0007669"/>
    <property type="project" value="UniProtKB-UniRule"/>
</dbReference>
<dbReference type="Pfam" id="PF00867">
    <property type="entry name" value="XPG_I"/>
    <property type="match status" value="1"/>
</dbReference>
<evidence type="ECO:0000256" key="4">
    <source>
        <dbReference type="ARBA" id="ARBA00022723"/>
    </source>
</evidence>
<dbReference type="InterPro" id="IPR008918">
    <property type="entry name" value="HhH2"/>
</dbReference>
<dbReference type="GO" id="GO:0008409">
    <property type="term" value="F:5'-3' exonuclease activity"/>
    <property type="evidence" value="ECO:0007669"/>
    <property type="project" value="UniProtKB-UniRule"/>
</dbReference>
<dbReference type="InterPro" id="IPR019974">
    <property type="entry name" value="XPG_CS"/>
</dbReference>
<dbReference type="GO" id="GO:0043137">
    <property type="term" value="P:DNA replication, removal of RNA primer"/>
    <property type="evidence" value="ECO:0007669"/>
    <property type="project" value="UniProtKB-UniRule"/>
</dbReference>
<evidence type="ECO:0000256" key="9">
    <source>
        <dbReference type="ARBA" id="ARBA00022842"/>
    </source>
</evidence>
<feature type="domain" description="XPG-I" evidence="16">
    <location>
        <begin position="147"/>
        <end position="219"/>
    </location>
</feature>
<dbReference type="CDD" id="cd09867">
    <property type="entry name" value="PIN_FEN1"/>
    <property type="match status" value="1"/>
</dbReference>
<proteinExistence type="inferred from homology"/>
<dbReference type="InterPro" id="IPR006085">
    <property type="entry name" value="XPG_DNA_repair_N"/>
</dbReference>
<comment type="similarity">
    <text evidence="13 15">Belongs to the XPG/RAD2 endonuclease family. FEN1 subfamily.</text>
</comment>
<dbReference type="SMART" id="SM00279">
    <property type="entry name" value="HhH2"/>
    <property type="match status" value="1"/>
</dbReference>
<comment type="cofactor">
    <cofactor evidence="15">
        <name>Mg(2+)</name>
        <dbReference type="ChEBI" id="CHEBI:18420"/>
    </cofactor>
    <text evidence="15">Binds 2 magnesium ions per subunit. They probably participate in the reaction catalyzed by the enzyme. May bind an additional third magnesium ion after substrate binding.</text>
</comment>
<dbReference type="Gene3D" id="1.10.150.20">
    <property type="entry name" value="5' to 3' exonuclease, C-terminal subdomain"/>
    <property type="match status" value="1"/>
</dbReference>
<dbReference type="SMART" id="SM00484">
    <property type="entry name" value="XPGI"/>
    <property type="match status" value="1"/>
</dbReference>
<evidence type="ECO:0000256" key="15">
    <source>
        <dbReference type="HAMAP-Rule" id="MF_03140"/>
    </source>
</evidence>
<keyword evidence="8 15" id="KW-0269">Exonuclease</keyword>
<keyword evidence="9 15" id="KW-0460">Magnesium</keyword>
<dbReference type="GO" id="GO:0005739">
    <property type="term" value="C:mitochondrion"/>
    <property type="evidence" value="ECO:0007669"/>
    <property type="project" value="UniProtKB-SubCell"/>
</dbReference>
<reference evidence="18 19" key="1">
    <citation type="submission" date="2019-06" db="EMBL/GenBank/DDBJ databases">
        <title>WGS assembly of Gossypium darwinii.</title>
        <authorList>
            <person name="Chen Z.J."/>
            <person name="Sreedasyam A."/>
            <person name="Ando A."/>
            <person name="Song Q."/>
            <person name="De L."/>
            <person name="Hulse-Kemp A."/>
            <person name="Ding M."/>
            <person name="Ye W."/>
            <person name="Kirkbride R."/>
            <person name="Jenkins J."/>
            <person name="Plott C."/>
            <person name="Lovell J."/>
            <person name="Lin Y.-M."/>
            <person name="Vaughn R."/>
            <person name="Liu B."/>
            <person name="Li W."/>
            <person name="Simpson S."/>
            <person name="Scheffler B."/>
            <person name="Saski C."/>
            <person name="Grover C."/>
            <person name="Hu G."/>
            <person name="Conover J."/>
            <person name="Carlson J."/>
            <person name="Shu S."/>
            <person name="Boston L."/>
            <person name="Williams M."/>
            <person name="Peterson D."/>
            <person name="Mcgee K."/>
            <person name="Jones D."/>
            <person name="Wendel J."/>
            <person name="Stelly D."/>
            <person name="Grimwood J."/>
            <person name="Schmutz J."/>
        </authorList>
    </citation>
    <scope>NUCLEOTIDE SEQUENCE [LARGE SCALE GENOMIC DNA]</scope>
    <source>
        <strain evidence="18">1808015.09</strain>
    </source>
</reference>
<dbReference type="Proteomes" id="UP000323506">
    <property type="component" value="Chromosome A13"/>
</dbReference>
<evidence type="ECO:0000256" key="12">
    <source>
        <dbReference type="ARBA" id="ARBA00023242"/>
    </source>
</evidence>
<name>A0A5D2DZM1_GOSDA</name>
<dbReference type="GO" id="GO:0005730">
    <property type="term" value="C:nucleolus"/>
    <property type="evidence" value="ECO:0007669"/>
    <property type="project" value="UniProtKB-SubCell"/>
</dbReference>
<dbReference type="GO" id="GO:0005654">
    <property type="term" value="C:nucleoplasm"/>
    <property type="evidence" value="ECO:0007669"/>
    <property type="project" value="UniProtKB-SubCell"/>
</dbReference>
<evidence type="ECO:0000256" key="11">
    <source>
        <dbReference type="ARBA" id="ARBA00023204"/>
    </source>
</evidence>
<comment type="subcellular location">
    <subcellularLocation>
        <location evidence="15">Nucleus</location>
        <location evidence="15">Nucleolus</location>
    </subcellularLocation>
    <subcellularLocation>
        <location evidence="15">Nucleus</location>
        <location evidence="15">Nucleoplasm</location>
    </subcellularLocation>
    <subcellularLocation>
        <location evidence="15">Mitochondrion</location>
    </subcellularLocation>
    <text evidence="15">Resides mostly in the nucleoli and relocalizes to the nucleoplasm upon DNA damage.</text>
</comment>
<dbReference type="PROSITE" id="PS00842">
    <property type="entry name" value="XPG_2"/>
    <property type="match status" value="1"/>
</dbReference>
<evidence type="ECO:0000256" key="2">
    <source>
        <dbReference type="ARBA" id="ARBA00022705"/>
    </source>
</evidence>
<evidence type="ECO:0000256" key="8">
    <source>
        <dbReference type="ARBA" id="ARBA00022839"/>
    </source>
</evidence>
<keyword evidence="12 15" id="KW-0539">Nucleus</keyword>
<evidence type="ECO:0000259" key="16">
    <source>
        <dbReference type="SMART" id="SM00484"/>
    </source>
</evidence>
<evidence type="ECO:0000256" key="14">
    <source>
        <dbReference type="ARBA" id="ARBA00056033"/>
    </source>
</evidence>
<dbReference type="FunFam" id="3.40.50.1010:FF:000015">
    <property type="entry name" value="Flap endonuclease 1"/>
    <property type="match status" value="1"/>
</dbReference>
<accession>A0A5D2DZM1</accession>
<keyword evidence="11 15" id="KW-0234">DNA repair</keyword>
<gene>
    <name evidence="18" type="ORF">ES288_A13G136800v1</name>
</gene>
<keyword evidence="6 15" id="KW-0227">DNA damage</keyword>
<protein>
    <recommendedName>
        <fullName evidence="15">Flap endonuclease 1</fullName>
        <shortName evidence="15">FEN-1</shortName>
        <ecNumber evidence="15">3.1.-.-</ecNumber>
    </recommendedName>
    <alternativeName>
        <fullName evidence="15">Flap structure-specific endonuclease 1</fullName>
    </alternativeName>
</protein>
<evidence type="ECO:0000256" key="6">
    <source>
        <dbReference type="ARBA" id="ARBA00022763"/>
    </source>
</evidence>
<dbReference type="SMART" id="SM00485">
    <property type="entry name" value="XPGN"/>
    <property type="match status" value="1"/>
</dbReference>
<organism evidence="18 19">
    <name type="scientific">Gossypium darwinii</name>
    <name type="common">Darwin's cotton</name>
    <name type="synonym">Gossypium barbadense var. darwinii</name>
    <dbReference type="NCBI Taxonomy" id="34276"/>
    <lineage>
        <taxon>Eukaryota</taxon>
        <taxon>Viridiplantae</taxon>
        <taxon>Streptophyta</taxon>
        <taxon>Embryophyta</taxon>
        <taxon>Tracheophyta</taxon>
        <taxon>Spermatophyta</taxon>
        <taxon>Magnoliopsida</taxon>
        <taxon>eudicotyledons</taxon>
        <taxon>Gunneridae</taxon>
        <taxon>Pentapetalae</taxon>
        <taxon>rosids</taxon>
        <taxon>malvids</taxon>
        <taxon>Malvales</taxon>
        <taxon>Malvaceae</taxon>
        <taxon>Malvoideae</taxon>
        <taxon>Gossypium</taxon>
    </lineage>
</organism>
<sequence>MGIKGLTKLLADNAPNVMKEQKLESYIGRKIAIDASMSIYQFLIVVGRRGTEMLTNEAGEVTSHLQGMFTRTIRLLEAGMEPIYVFDGHPPDLKKKVLVKRYSKRANATEDLHQAIETGNKDDIEKFSKRMVKVTKQHNEDCKRLLRLMGVPVIEAPSEAEAQCAALCKSGKVYAVASEDMDSLTFGAPRFLRHLMGPGSRKVPVLEFEVGKVLEELNLTMDQFIDLCILSGCDYCESIRGIGGQTALKLIRQQGSIEHILQNINKERYPIPDDWPYEEARYLFKEPLVCTNIEQFEMKRSAPDDEGLITFLVTENGFNSDRVTKATKSMLQFPKSMFNSKIFSPQDSICSRPKGFSSMAPLCLHFKHSMVFSRGVCYGI</sequence>
<keyword evidence="7 15" id="KW-0378">Hydrolase</keyword>
<keyword evidence="4 15" id="KW-0479">Metal-binding</keyword>
<dbReference type="CDD" id="cd09907">
    <property type="entry name" value="H3TH_FEN1-Euk"/>
    <property type="match status" value="1"/>
</dbReference>
<dbReference type="EMBL" id="CM017700">
    <property type="protein sequence ID" value="TYG86475.1"/>
    <property type="molecule type" value="Genomic_DNA"/>
</dbReference>
<keyword evidence="1 15" id="KW-0597">Phosphoprotein</keyword>
<dbReference type="GO" id="GO:0006284">
    <property type="term" value="P:base-excision repair"/>
    <property type="evidence" value="ECO:0007669"/>
    <property type="project" value="UniProtKB-UniRule"/>
</dbReference>
<evidence type="ECO:0000256" key="3">
    <source>
        <dbReference type="ARBA" id="ARBA00022722"/>
    </source>
</evidence>
<evidence type="ECO:0000313" key="18">
    <source>
        <dbReference type="EMBL" id="TYG86475.1"/>
    </source>
</evidence>
<comment type="function">
    <text evidence="14">Structure-specific nuclease with 5'-flap endonuclease and 5'-3' exonuclease activities involved in DNA replication and repair. During DNA replication, cleaves the 5'-overhanging flap structure that is generated by displacement synthesis when DNA polymerase encounters the 5'-end of a downstream Okazaki fragment. It enters the flap from the 5'-end and then tracks to cleave the flap base, leaving a nick for ligation. Also involved in the long patch base excision repair (LP-BER) pathway, by cleaving within the apurinic/apyrimidinic (AP) site-terminated flap. Acts as a genome stabilization factor that prevents flaps from equilibrating into structures that lead to duplications and deletions. Also possesses 5'-3' exonuclease activity on nicked or gapped double-stranded DNA, and exhibits RNase H activity. Also involved in replication and repair of rDNA and in repairing mitochondrial DNA. May be required for cell proliferation.</text>
</comment>
<dbReference type="GO" id="GO:0000287">
    <property type="term" value="F:magnesium ion binding"/>
    <property type="evidence" value="ECO:0007669"/>
    <property type="project" value="UniProtKB-UniRule"/>
</dbReference>
<evidence type="ECO:0000256" key="10">
    <source>
        <dbReference type="ARBA" id="ARBA00023128"/>
    </source>
</evidence>
<dbReference type="SUPFAM" id="SSF88723">
    <property type="entry name" value="PIN domain-like"/>
    <property type="match status" value="1"/>
</dbReference>
<dbReference type="InterPro" id="IPR006084">
    <property type="entry name" value="XPG/Rad2"/>
</dbReference>
<keyword evidence="10 15" id="KW-0496">Mitochondrion</keyword>
<dbReference type="SUPFAM" id="SSF47807">
    <property type="entry name" value="5' to 3' exonuclease, C-terminal subdomain"/>
    <property type="match status" value="1"/>
</dbReference>
<dbReference type="GO" id="GO:0003677">
    <property type="term" value="F:DNA binding"/>
    <property type="evidence" value="ECO:0007669"/>
    <property type="project" value="UniProtKB-UniRule"/>
</dbReference>
<dbReference type="InterPro" id="IPR023426">
    <property type="entry name" value="Flap_endonuc"/>
</dbReference>
<dbReference type="EC" id="3.1.-.-" evidence="15"/>
<feature type="domain" description="XPG N-terminal" evidence="17">
    <location>
        <begin position="1"/>
        <end position="108"/>
    </location>
</feature>
<dbReference type="HAMAP" id="MF_00614">
    <property type="entry name" value="Fen"/>
    <property type="match status" value="1"/>
</dbReference>
<evidence type="ECO:0000259" key="17">
    <source>
        <dbReference type="SMART" id="SM00485"/>
    </source>
</evidence>
<dbReference type="InterPro" id="IPR029060">
    <property type="entry name" value="PIN-like_dom_sf"/>
</dbReference>